<reference evidence="6" key="1">
    <citation type="journal article" date="2019" name="Int. J. Syst. Evol. Microbiol.">
        <title>The Global Catalogue of Microorganisms (GCM) 10K type strain sequencing project: providing services to taxonomists for standard genome sequencing and annotation.</title>
        <authorList>
            <consortium name="The Broad Institute Genomics Platform"/>
            <consortium name="The Broad Institute Genome Sequencing Center for Infectious Disease"/>
            <person name="Wu L."/>
            <person name="Ma J."/>
        </authorList>
    </citation>
    <scope>NUCLEOTIDE SEQUENCE [LARGE SCALE GENOMIC DNA]</scope>
    <source>
        <strain evidence="6">JCM 30331</strain>
    </source>
</reference>
<keyword evidence="3" id="KW-0804">Transcription</keyword>
<dbReference type="EMBL" id="BMPP01000007">
    <property type="protein sequence ID" value="GGK26331.1"/>
    <property type="molecule type" value="Genomic_DNA"/>
</dbReference>
<dbReference type="InterPro" id="IPR046335">
    <property type="entry name" value="LacI/GalR-like_sensor"/>
</dbReference>
<comment type="caution">
    <text evidence="5">The sequence shown here is derived from an EMBL/GenBank/DDBJ whole genome shotgun (WGS) entry which is preliminary data.</text>
</comment>
<feature type="domain" description="HTH lacI-type" evidence="4">
    <location>
        <begin position="6"/>
        <end position="60"/>
    </location>
</feature>
<dbReference type="SUPFAM" id="SSF53822">
    <property type="entry name" value="Periplasmic binding protein-like I"/>
    <property type="match status" value="1"/>
</dbReference>
<dbReference type="Gene3D" id="3.40.50.2300">
    <property type="match status" value="2"/>
</dbReference>
<dbReference type="InterPro" id="IPR010982">
    <property type="entry name" value="Lambda_DNA-bd_dom_sf"/>
</dbReference>
<evidence type="ECO:0000259" key="4">
    <source>
        <dbReference type="PROSITE" id="PS50932"/>
    </source>
</evidence>
<dbReference type="PANTHER" id="PTHR30146:SF109">
    <property type="entry name" value="HTH-TYPE TRANSCRIPTIONAL REGULATOR GALS"/>
    <property type="match status" value="1"/>
</dbReference>
<dbReference type="Gene3D" id="1.10.260.40">
    <property type="entry name" value="lambda repressor-like DNA-binding domains"/>
    <property type="match status" value="1"/>
</dbReference>
<organism evidence="5 6">
    <name type="scientific">Deinococcus malanensis</name>
    <dbReference type="NCBI Taxonomy" id="1706855"/>
    <lineage>
        <taxon>Bacteria</taxon>
        <taxon>Thermotogati</taxon>
        <taxon>Deinococcota</taxon>
        <taxon>Deinococci</taxon>
        <taxon>Deinococcales</taxon>
        <taxon>Deinococcaceae</taxon>
        <taxon>Deinococcus</taxon>
    </lineage>
</organism>
<protein>
    <submittedName>
        <fullName evidence="5">LacI family transcriptional regulator</fullName>
    </submittedName>
</protein>
<dbReference type="Pfam" id="PF00356">
    <property type="entry name" value="LacI"/>
    <property type="match status" value="1"/>
</dbReference>
<dbReference type="SUPFAM" id="SSF47413">
    <property type="entry name" value="lambda repressor-like DNA-binding domains"/>
    <property type="match status" value="1"/>
</dbReference>
<proteinExistence type="predicted"/>
<evidence type="ECO:0000256" key="1">
    <source>
        <dbReference type="ARBA" id="ARBA00023015"/>
    </source>
</evidence>
<keyword evidence="2" id="KW-0238">DNA-binding</keyword>
<sequence>MSDHEPTLNDIARLCGVSAMTVSRVLNDRPGVGQDTRERVLEAIRTAGYVPNLGARGLARSRTQVLGMVVPDLSTQYIAEIVRGAGEAAARHEYDLVLYTSTHGARAFERINALTRGVTDGLLIVLPPASQEFPAFLQRTGQRCVVIDHRGEARDVPAVTADNYSGAREAVDHLVSLGHRRIGFITGRMDTHASLERLRGYREGLLVHGLGVDETLVCGGDFLQPGGFQAARALLELPVAPTAIFASNDVMAFGAMEAVKDAGLRVPVDVSVIGFDDIPMASQVHPSLTTVRQPLYEMGAAAANLLITLLAGIAPSVNRLELGTQVVVRRSTAPPRQPVDLP</sequence>
<dbReference type="CDD" id="cd01392">
    <property type="entry name" value="HTH_LacI"/>
    <property type="match status" value="1"/>
</dbReference>
<evidence type="ECO:0000256" key="2">
    <source>
        <dbReference type="ARBA" id="ARBA00023125"/>
    </source>
</evidence>
<dbReference type="InterPro" id="IPR000843">
    <property type="entry name" value="HTH_LacI"/>
</dbReference>
<gene>
    <name evidence="5" type="ORF">GCM10008955_20160</name>
</gene>
<dbReference type="PANTHER" id="PTHR30146">
    <property type="entry name" value="LACI-RELATED TRANSCRIPTIONAL REPRESSOR"/>
    <property type="match status" value="1"/>
</dbReference>
<evidence type="ECO:0000313" key="6">
    <source>
        <dbReference type="Proteomes" id="UP000647587"/>
    </source>
</evidence>
<evidence type="ECO:0000256" key="3">
    <source>
        <dbReference type="ARBA" id="ARBA00023163"/>
    </source>
</evidence>
<dbReference type="InterPro" id="IPR028082">
    <property type="entry name" value="Peripla_BP_I"/>
</dbReference>
<keyword evidence="1" id="KW-0805">Transcription regulation</keyword>
<dbReference type="PRINTS" id="PR00036">
    <property type="entry name" value="HTHLACI"/>
</dbReference>
<dbReference type="SMART" id="SM00354">
    <property type="entry name" value="HTH_LACI"/>
    <property type="match status" value="1"/>
</dbReference>
<name>A0ABQ2EY04_9DEIO</name>
<dbReference type="Pfam" id="PF13377">
    <property type="entry name" value="Peripla_BP_3"/>
    <property type="match status" value="1"/>
</dbReference>
<dbReference type="CDD" id="cd06267">
    <property type="entry name" value="PBP1_LacI_sugar_binding-like"/>
    <property type="match status" value="1"/>
</dbReference>
<evidence type="ECO:0000313" key="5">
    <source>
        <dbReference type="EMBL" id="GGK26331.1"/>
    </source>
</evidence>
<dbReference type="RefSeq" id="WP_189007655.1">
    <property type="nucleotide sequence ID" value="NZ_BMPP01000007.1"/>
</dbReference>
<dbReference type="PROSITE" id="PS50932">
    <property type="entry name" value="HTH_LACI_2"/>
    <property type="match status" value="1"/>
</dbReference>
<dbReference type="Proteomes" id="UP000647587">
    <property type="component" value="Unassembled WGS sequence"/>
</dbReference>
<accession>A0ABQ2EY04</accession>
<keyword evidence="6" id="KW-1185">Reference proteome</keyword>